<dbReference type="EMBL" id="LAZR01026008">
    <property type="protein sequence ID" value="KKL70058.1"/>
    <property type="molecule type" value="Genomic_DNA"/>
</dbReference>
<dbReference type="AlphaFoldDB" id="A0A0F9E7N0"/>
<organism evidence="1">
    <name type="scientific">marine sediment metagenome</name>
    <dbReference type="NCBI Taxonomy" id="412755"/>
    <lineage>
        <taxon>unclassified sequences</taxon>
        <taxon>metagenomes</taxon>
        <taxon>ecological metagenomes</taxon>
    </lineage>
</organism>
<reference evidence="1" key="1">
    <citation type="journal article" date="2015" name="Nature">
        <title>Complex archaea that bridge the gap between prokaryotes and eukaryotes.</title>
        <authorList>
            <person name="Spang A."/>
            <person name="Saw J.H."/>
            <person name="Jorgensen S.L."/>
            <person name="Zaremba-Niedzwiedzka K."/>
            <person name="Martijn J."/>
            <person name="Lind A.E."/>
            <person name="van Eijk R."/>
            <person name="Schleper C."/>
            <person name="Guy L."/>
            <person name="Ettema T.J."/>
        </authorList>
    </citation>
    <scope>NUCLEOTIDE SEQUENCE</scope>
</reference>
<gene>
    <name evidence="1" type="ORF">LCGC14_2108710</name>
</gene>
<protein>
    <submittedName>
        <fullName evidence="1">Uncharacterized protein</fullName>
    </submittedName>
</protein>
<comment type="caution">
    <text evidence="1">The sequence shown here is derived from an EMBL/GenBank/DDBJ whole genome shotgun (WGS) entry which is preliminary data.</text>
</comment>
<accession>A0A0F9E7N0</accession>
<name>A0A0F9E7N0_9ZZZZ</name>
<proteinExistence type="predicted"/>
<evidence type="ECO:0000313" key="1">
    <source>
        <dbReference type="EMBL" id="KKL70058.1"/>
    </source>
</evidence>
<sequence>MDPKYKNIFWHQGVKVFEKQVLEGKTGQIKVAHLENDVTKALLNLFDHCSPAVLKSFLQILHIKQAPGAFNFDFQVSDTNAYRRHPKRIMLAIISADTQEKSGKSYSVTKTIPDACIFSNDTAILIESKTQSPLIEEQIKSQINQFFGTATKERRITWEDISEKFRILSGKLKGLDAFLVEQFCDFLELIGISKFNGFSELDFYMLGSLGKIPDEDYADSKRLFHRKISKFMEMLKIEMQSVLNFKNFDIHISRVPTQAIETHSGFYFYDKNPKIHVNHYPSINIIYFEYSMQLTLNAEIQHSVKCIKSCLENKGDKVDAAVKKQSGLKLFVDYKLQYMPMSNFIWDLIPGFPKDAGTFQAKEILEEIEAFKKQWGNFKKTVLYQMESGRIKHPSGQLFNETELSYARTKNPKPNYAFRFGWQYPVDQISKKKKKIVQFFKQEIVKLKPLAELIMS</sequence>